<dbReference type="RefSeq" id="WP_345254201.1">
    <property type="nucleotide sequence ID" value="NZ_BAABGY010000005.1"/>
</dbReference>
<dbReference type="PANTHER" id="PTHR48098">
    <property type="entry name" value="ENTEROCHELIN ESTERASE-RELATED"/>
    <property type="match status" value="1"/>
</dbReference>
<dbReference type="Gene3D" id="3.40.50.1820">
    <property type="entry name" value="alpha/beta hydrolase"/>
    <property type="match status" value="1"/>
</dbReference>
<dbReference type="InterPro" id="IPR000801">
    <property type="entry name" value="Esterase-like"/>
</dbReference>
<dbReference type="PANTHER" id="PTHR48098:SF1">
    <property type="entry name" value="DIACYLGLYCEROL ACYLTRANSFERASE_MYCOLYLTRANSFERASE AG85A"/>
    <property type="match status" value="1"/>
</dbReference>
<sequence>MKRILLLATLLSSLYARSADVDTVSIASAAMGRSLKCVVIRPDAYARGTDSFATVYLLHGLTGRYDNWVQKARSLKEYVDRYNVVVVCPDGAFNSWYLDSPEDPKHRFETYIAQEVPAFIESRYRVRRARGQRAITGLSMGGHGGLYLGLRHSRFFGAAGGMSGAYAIENITEKQYGVSRLLGDTASKARYRAHSIFGELEKPRTDTLALILDCGVDDFIVDMSRAAHKRLLELKIAHDYTERPGKHDWPYWNNAVQYQLLFFRNYFDRNASR</sequence>
<protein>
    <submittedName>
        <fullName evidence="2">Alpha/beta hydrolase family protein</fullName>
    </submittedName>
</protein>
<proteinExistence type="predicted"/>
<keyword evidence="1" id="KW-0732">Signal</keyword>
<accession>A0ABP8GHW2</accession>
<dbReference type="InterPro" id="IPR029058">
    <property type="entry name" value="AB_hydrolase_fold"/>
</dbReference>
<keyword evidence="2" id="KW-0378">Hydrolase</keyword>
<dbReference type="Pfam" id="PF00756">
    <property type="entry name" value="Esterase"/>
    <property type="match status" value="1"/>
</dbReference>
<evidence type="ECO:0000256" key="1">
    <source>
        <dbReference type="SAM" id="SignalP"/>
    </source>
</evidence>
<keyword evidence="3" id="KW-1185">Reference proteome</keyword>
<comment type="caution">
    <text evidence="2">The sequence shown here is derived from an EMBL/GenBank/DDBJ whole genome shotgun (WGS) entry which is preliminary data.</text>
</comment>
<feature type="signal peptide" evidence="1">
    <location>
        <begin position="1"/>
        <end position="18"/>
    </location>
</feature>
<feature type="chain" id="PRO_5047358249" evidence="1">
    <location>
        <begin position="19"/>
        <end position="273"/>
    </location>
</feature>
<dbReference type="Proteomes" id="UP001501725">
    <property type="component" value="Unassembled WGS sequence"/>
</dbReference>
<dbReference type="GO" id="GO:0016787">
    <property type="term" value="F:hydrolase activity"/>
    <property type="evidence" value="ECO:0007669"/>
    <property type="project" value="UniProtKB-KW"/>
</dbReference>
<dbReference type="EMBL" id="BAABGY010000005">
    <property type="protein sequence ID" value="GAA4324471.1"/>
    <property type="molecule type" value="Genomic_DNA"/>
</dbReference>
<evidence type="ECO:0000313" key="2">
    <source>
        <dbReference type="EMBL" id="GAA4324471.1"/>
    </source>
</evidence>
<organism evidence="2 3">
    <name type="scientific">Flaviaesturariibacter amylovorans</name>
    <dbReference type="NCBI Taxonomy" id="1084520"/>
    <lineage>
        <taxon>Bacteria</taxon>
        <taxon>Pseudomonadati</taxon>
        <taxon>Bacteroidota</taxon>
        <taxon>Chitinophagia</taxon>
        <taxon>Chitinophagales</taxon>
        <taxon>Chitinophagaceae</taxon>
        <taxon>Flaviaestuariibacter</taxon>
    </lineage>
</organism>
<name>A0ABP8GHW2_9BACT</name>
<reference evidence="3" key="1">
    <citation type="journal article" date="2019" name="Int. J. Syst. Evol. Microbiol.">
        <title>The Global Catalogue of Microorganisms (GCM) 10K type strain sequencing project: providing services to taxonomists for standard genome sequencing and annotation.</title>
        <authorList>
            <consortium name="The Broad Institute Genomics Platform"/>
            <consortium name="The Broad Institute Genome Sequencing Center for Infectious Disease"/>
            <person name="Wu L."/>
            <person name="Ma J."/>
        </authorList>
    </citation>
    <scope>NUCLEOTIDE SEQUENCE [LARGE SCALE GENOMIC DNA]</scope>
    <source>
        <strain evidence="3">JCM 17919</strain>
    </source>
</reference>
<evidence type="ECO:0000313" key="3">
    <source>
        <dbReference type="Proteomes" id="UP001501725"/>
    </source>
</evidence>
<gene>
    <name evidence="2" type="ORF">GCM10023184_11860</name>
</gene>
<dbReference type="SUPFAM" id="SSF53474">
    <property type="entry name" value="alpha/beta-Hydrolases"/>
    <property type="match status" value="1"/>
</dbReference>
<dbReference type="InterPro" id="IPR050583">
    <property type="entry name" value="Mycobacterial_A85_antigen"/>
</dbReference>